<organism evidence="8 9">
    <name type="scientific">Pseudomonas baetica</name>
    <dbReference type="NCBI Taxonomy" id="674054"/>
    <lineage>
        <taxon>Bacteria</taxon>
        <taxon>Pseudomonadati</taxon>
        <taxon>Pseudomonadota</taxon>
        <taxon>Gammaproteobacteria</taxon>
        <taxon>Pseudomonadales</taxon>
        <taxon>Pseudomonadaceae</taxon>
        <taxon>Pseudomonas</taxon>
    </lineage>
</organism>
<comment type="caution">
    <text evidence="8">The sequence shown here is derived from an EMBL/GenBank/DDBJ whole genome shotgun (WGS) entry which is preliminary data.</text>
</comment>
<dbReference type="InterPro" id="IPR050216">
    <property type="entry name" value="LRR_domain-containing"/>
</dbReference>
<evidence type="ECO:0000313" key="9">
    <source>
        <dbReference type="Proteomes" id="UP000232455"/>
    </source>
</evidence>
<evidence type="ECO:0000256" key="4">
    <source>
        <dbReference type="ARBA" id="ARBA00022737"/>
    </source>
</evidence>
<keyword evidence="6" id="KW-0964">Secreted</keyword>
<sequence length="1679" mass="188417">MSDVTPLASPLNKGKHHALIKASFSDCFQSAPPLRTEALTRLKLKFEHWHTRDAELREANKQAWITQNRVDRFFSKVQNVQAFAAPLLQARLKEKYGVEDDVQSTFLRLYIPKNSDWWVIDTSAGVTTRTVSLLDAALHNFASNEAFTDDSTFISQPDVRGHFTIKPIKSRMSVKQFQVLCRELDIGQQYTAHLKETLQSPGIVARESLKAKLLANETAALTAAAALARIKGDITADAHRVVTQVLAGAHKPVLKGKVMGHSALSLLGTTLTGIVIFGTADKLLPDLYPVIAYVPHDPDHPLKLYRSHLDFLRELSCQLRENRVSAASGMSYRQFFSQFVDHQQRGHFFTALQSQLSRLAWHSNEPLDQRPNWREEAVAEPDLQHRRIFRSGPLAEQLYQRKIDKVLRDARDIAVSTAHADSQARKTWWDNVLKIAADLFNVALLVVTPFVPVIGQMMLAYTAYQLSCEVIEGVVDLAEGQWVEATEHLIGVLNEVAQMAALGAGMAIGQIVTAKFSAFVDGMLPVKSATGKTRLWNPDLAPYQHPQTDLPLDAKPAQNGLYAHKGKQILRKANKHYEVARNTQTGEHFLQHPTRSDAYQPRVELNGAGAHVLAFEQPRSWDNATLLRRIGPSVERLSDAQLETARLISATDPGELRAMYIDNQHAPVLLTDTLERLSIDQDIQTFIEHLSSDDPLVYGKADAVTQLRGLTAHNMWPEKASMRIIDGHNQTIWAHTGTEAPAGKKLVVQLQERQLRNGELLKIVMETLDENGTSVILDLPADQLPASLDVRTRALRKRLVAVTESERAKLFDEDYANRTQVAEPLTQKVTSTFPEIAPQGVKNLLANAGENERKIITEEGRLPLRLKTIARDLQLETRTARSHEGFYRDALITADTERLTLNALRLYSDALGDLRIEIRTDSIEGELRCKAGPDDAGRVRILIRYSGNRYEVCDAAGNTLHEAADLYRSVLQALPKDTLAALGYQPHEGEMFKQWVMVKTESAATRRIALDDRGPLPPPARENLLLVRGPALSRWAATLEERVSDLYPHFSDQELRTFNESLRTTDDPAATLDRLEKEIDDLHVMLRQWQFQQLDSWAGTVSIRNNGQHIIERLITCFERKSTVFGKRSAHLEEGYALDLSTEIAQNDLDLWWNKLPELGQYLEQVTTLNLDNTRFSTDTTGLLNDFRHVRQFSARQCGLSEIPQSIGNMHVLETLRLSDNQIHLAAADVERLRNLTRLEIIRLDNNPLGSSVNVGRMPRLRVLSLNNTGIETWPEGLFDKRRPRSFFLDMQQNPISRLPQVVAGSDQALIIARTRIFTESLSDANRIAYRAYRTSVGIDPNIYYSKAAGEEMRWWTPDHDVLWNSQPPGLGALRPEAWSDLEMDVESEGLFKVIKKLHLSADYQRGGEARQQLADRVWRLIDAAYLDAGLREELYIMSTAPVTCADAGAQLFNNMGIKVLVSEAYSASTTHAQLQGELVKLATGAARLERVNAIAEADIASRDGTPDEVEVHLAYETGLAVRLNLPWQSQRMLSRQVAGVSNAAIAQAYDTVIELEQGDGLVNGMLDQSFWSHYLRETWPAAFRNNALTYEGKADLLDQLRQAQKAWADAKTLPEAQKAPIRQQLKTLADAFPLPQNEVFTGAAMTEQTYERLISELGYNEQELGRRLTRAALKKAKE</sequence>
<dbReference type="PROSITE" id="PS52053">
    <property type="entry name" value="NEL"/>
    <property type="match status" value="1"/>
</dbReference>
<protein>
    <recommendedName>
        <fullName evidence="2">RING-type E3 ubiquitin transferase</fullName>
        <ecNumber evidence="2">2.3.2.27</ecNumber>
    </recommendedName>
</protein>
<dbReference type="InterPro" id="IPR032675">
    <property type="entry name" value="LRR_dom_sf"/>
</dbReference>
<keyword evidence="6" id="KW-0832">Ubl conjugation</keyword>
<comment type="PTM">
    <text evidence="6">Ubiquitinated in the presence of host E1 ubiquitin-activating enzyme, E2 ubiquitin-conjugating enzyme and ubiquitin.</text>
</comment>
<comment type="similarity">
    <text evidence="6">Belongs to the LRR-containing bacterial E3 ligase family.</text>
</comment>
<dbReference type="EC" id="2.3.2.27" evidence="2"/>
<reference evidence="8 9" key="1">
    <citation type="submission" date="2017-11" db="EMBL/GenBank/DDBJ databases">
        <title>Genome sequencing of a diverse group of Pseudomonas species.</title>
        <authorList>
            <person name="Loper J."/>
        </authorList>
    </citation>
    <scope>NUCLEOTIDE SEQUENCE [LARGE SCALE GENOMIC DNA]</scope>
    <source>
        <strain evidence="8 9">LMG 25716</strain>
    </source>
</reference>
<gene>
    <name evidence="8" type="ORF">ATI02_0184</name>
</gene>
<comment type="catalytic activity">
    <reaction evidence="1">
        <text>S-ubiquitinyl-[E2 ubiquitin-conjugating enzyme]-L-cysteine + [acceptor protein]-L-lysine = [E2 ubiquitin-conjugating enzyme]-L-cysteine + N(6)-ubiquitinyl-[acceptor protein]-L-lysine.</text>
        <dbReference type="EC" id="2.3.2.27"/>
    </reaction>
</comment>
<dbReference type="Gene3D" id="3.80.10.10">
    <property type="entry name" value="Ribonuclease Inhibitor"/>
    <property type="match status" value="1"/>
</dbReference>
<feature type="active site" description="Glycyl thioester intermediate" evidence="6">
    <location>
        <position position="1445"/>
    </location>
</feature>
<proteinExistence type="inferred from homology"/>
<dbReference type="Proteomes" id="UP000232455">
    <property type="component" value="Unassembled WGS sequence"/>
</dbReference>
<dbReference type="InterPro" id="IPR029487">
    <property type="entry name" value="NEL_dom"/>
</dbReference>
<evidence type="ECO:0000259" key="7">
    <source>
        <dbReference type="PROSITE" id="PS52053"/>
    </source>
</evidence>
<dbReference type="Pfam" id="PF14496">
    <property type="entry name" value="NEL"/>
    <property type="match status" value="1"/>
</dbReference>
<evidence type="ECO:0000256" key="6">
    <source>
        <dbReference type="PROSITE-ProRule" id="PRU01398"/>
    </source>
</evidence>
<dbReference type="PANTHER" id="PTHR48051">
    <property type="match status" value="1"/>
</dbReference>
<keyword evidence="9" id="KW-1185">Reference proteome</keyword>
<keyword evidence="6" id="KW-0808">Transferase</keyword>
<dbReference type="SMART" id="SM00369">
    <property type="entry name" value="LRR_TYP"/>
    <property type="match status" value="2"/>
</dbReference>
<keyword evidence="6" id="KW-0833">Ubl conjugation pathway</keyword>
<keyword evidence="6" id="KW-1035">Host cytoplasm</keyword>
<dbReference type="PANTHER" id="PTHR48051:SF1">
    <property type="entry name" value="RAS SUPPRESSOR PROTEIN 1"/>
    <property type="match status" value="1"/>
</dbReference>
<dbReference type="EMBL" id="PHHE01000001">
    <property type="protein sequence ID" value="PKA67485.1"/>
    <property type="molecule type" value="Genomic_DNA"/>
</dbReference>
<evidence type="ECO:0000256" key="5">
    <source>
        <dbReference type="ARBA" id="ARBA00023026"/>
    </source>
</evidence>
<feature type="domain" description="NEL" evidence="7">
    <location>
        <begin position="1348"/>
        <end position="1653"/>
    </location>
</feature>
<dbReference type="Gene3D" id="1.20.58.360">
    <property type="entry name" value="Shigella T3SS effector IpaH defines"/>
    <property type="match status" value="1"/>
</dbReference>
<evidence type="ECO:0000313" key="8">
    <source>
        <dbReference type="EMBL" id="PKA67485.1"/>
    </source>
</evidence>
<evidence type="ECO:0000256" key="3">
    <source>
        <dbReference type="ARBA" id="ARBA00022614"/>
    </source>
</evidence>
<dbReference type="InterPro" id="IPR046673">
    <property type="entry name" value="ToxA_N"/>
</dbReference>
<dbReference type="SUPFAM" id="SSF52058">
    <property type="entry name" value="L domain-like"/>
    <property type="match status" value="1"/>
</dbReference>
<evidence type="ECO:0000256" key="1">
    <source>
        <dbReference type="ARBA" id="ARBA00000900"/>
    </source>
</evidence>
<name>A0ABX4PTW3_9PSED</name>
<keyword evidence="5" id="KW-0843">Virulence</keyword>
<keyword evidence="3" id="KW-0433">Leucine-rich repeat</keyword>
<dbReference type="RefSeq" id="WP_157815120.1">
    <property type="nucleotide sequence ID" value="NZ_PHHE01000001.1"/>
</dbReference>
<accession>A0ABX4PTW3</accession>
<evidence type="ECO:0000256" key="2">
    <source>
        <dbReference type="ARBA" id="ARBA00012483"/>
    </source>
</evidence>
<keyword evidence="4" id="KW-0677">Repeat</keyword>
<dbReference type="InterPro" id="IPR003591">
    <property type="entry name" value="Leu-rich_rpt_typical-subtyp"/>
</dbReference>
<dbReference type="Pfam" id="PF20178">
    <property type="entry name" value="ToxA_N"/>
    <property type="match status" value="1"/>
</dbReference>